<feature type="compositionally biased region" description="Low complexity" evidence="1">
    <location>
        <begin position="110"/>
        <end position="130"/>
    </location>
</feature>
<feature type="compositionally biased region" description="Polar residues" evidence="1">
    <location>
        <begin position="868"/>
        <end position="880"/>
    </location>
</feature>
<evidence type="ECO:0000313" key="3">
    <source>
        <dbReference type="EMBL" id="CAE6425206.1"/>
    </source>
</evidence>
<feature type="region of interest" description="Disordered" evidence="1">
    <location>
        <begin position="1306"/>
        <end position="1327"/>
    </location>
</feature>
<gene>
    <name evidence="3" type="ORF">RDB_LOCUS96297</name>
</gene>
<feature type="region of interest" description="Disordered" evidence="1">
    <location>
        <begin position="26"/>
        <end position="282"/>
    </location>
</feature>
<feature type="compositionally biased region" description="Basic and acidic residues" evidence="1">
    <location>
        <begin position="389"/>
        <end position="401"/>
    </location>
</feature>
<feature type="compositionally biased region" description="Acidic residues" evidence="1">
    <location>
        <begin position="1097"/>
        <end position="1106"/>
    </location>
</feature>
<feature type="compositionally biased region" description="Basic and acidic residues" evidence="1">
    <location>
        <begin position="88"/>
        <end position="97"/>
    </location>
</feature>
<feature type="compositionally biased region" description="Low complexity" evidence="1">
    <location>
        <begin position="1026"/>
        <end position="1037"/>
    </location>
</feature>
<sequence length="1415" mass="153963">MVRACTPKIKTAAPGEVTGVNAEVCHDSSTPPASSPCWRPTRPTTMPVTYGRPRPPANGSSAQLNITSVQSSVTNDQSSSPTEAEFNQDWRQKLKDIDNDEYDGEIVREPTTSSLTPLVSSSSLSALPESQPQPQPQPQSPSRDYRDYETDDPDTSVELNTTVAMPSSDGDPIPEKEDEADSEDEPVASKRMAKPLRVVDSDDESDNRQSPSQMSVDRPTKSSNPTTPASSGKKPIKLALSDDSDEEPPKDDREEEQEEIQDASSPQVRRSAKKGLNKAEKVEMAKTQQAIAASREIRIQSATKRVDHKSYFANYNSSFNQAEIDSYPFPTGTRSQKPTDNRTKLRQKIAAMRPLSSHPAPASAPLPKIKHQMSSDPIVGSSQSGPAPLKDEGGPEQKGDLFGKPNALGMSMFGAGDSEDEELPAVNQVLFAVKPKPKPKSSKIGLEEKKRALAVRKVESDSDDDLEIAGGSRPANSRILARSGQKSSATQRTTKQEVSESQVLRAGHANHFGLDAAPSSSPIKGGGQYEDSQFGIVRLPGTPSRTTTGWKGNRLTQPAGKGNDNGRMTMEQLKRFVATKSFGDGQARQRADEERWKANGGRALKREKDRKEGLGVEEAVREALERAEHPQDEERDEEEGESDEDYRGSASEQEHSEEEEDKENLPTVGRGRKPHEPVSDFDGSEKGDGDEDKENSLELAGIGSGPSPAGIDGTSPGLGARSPAQLNGLSPGLSPRLIAPSPSHPFGRSPSHLRLSSSGSGRPPLSELEDEDKAPGENAAVARAPLGELDVHEEEEEDIVRRPVKRPRKGVVDDEEEEDETALPSQRKLGSSSRRKLPLSFSSPSQRLLSSPSQRLLSPSLRFGSPTPRAQKSRLATGTQSFSQVEAQDMLGGLGDVFDFESQPAPTEPPSQGGGGLTQLFANSADAGPSNAFAALRADSNNIELTQDERTKLLYKPKISEEEARRDQELFEREDELMARPFSPTQKEENQMWLNEKGLWTQTKPVQTQVVGPQIEEPSSTPVHIPTTSLGTPSSSSQKLHRIRRGAGSAHESTPERESELAPIPSVFDKLMASQREKQKKHDRKRKLAKSNFVEGEAAESDDEYEGFGLRSKDDEGEEGDSDEDKPVEGLVDDQVMDEDMEAAAQIQAKFMEQNARDDEAMEKLARDVVTGKLRTRRRRGDNMDLDDDDESEEEHHRSSKNFLKKRKIDNDHLDALAKHDSTRAFVNMYDNAIKSADDDEFAHLNQVSEEVDVTSGMNEDEEGSGEGEEGSDGGEDEVTAPETPFGHSKKYIPSSEKAEVAFGFKLPGFNDDNSDDDDPATVDLPDAIPQKLASIARGNSVASRVQQWAAQEGSGNRTNIGRMGQGVSVTGHASKNKVAKTKSASSNRSSALTATSSTSSNKLSRLRSKADGFK</sequence>
<proteinExistence type="predicted"/>
<feature type="compositionally biased region" description="Polar residues" evidence="1">
    <location>
        <begin position="484"/>
        <end position="493"/>
    </location>
</feature>
<dbReference type="Pfam" id="PF09444">
    <property type="entry name" value="MRC1"/>
    <property type="match status" value="1"/>
</dbReference>
<feature type="region of interest" description="Disordered" evidence="1">
    <location>
        <begin position="456"/>
        <end position="880"/>
    </location>
</feature>
<dbReference type="InterPro" id="IPR018564">
    <property type="entry name" value="Repl_chkpnt_MRC1_dom"/>
</dbReference>
<feature type="compositionally biased region" description="Acidic residues" evidence="1">
    <location>
        <begin position="1115"/>
        <end position="1129"/>
    </location>
</feature>
<feature type="compositionally biased region" description="Acidic residues" evidence="1">
    <location>
        <begin position="242"/>
        <end position="261"/>
    </location>
</feature>
<feature type="compositionally biased region" description="Low complexity" evidence="1">
    <location>
        <begin position="747"/>
        <end position="766"/>
    </location>
</feature>
<protein>
    <recommendedName>
        <fullName evidence="2">DNA replication checkpoint mediator MRC1 domain-containing protein</fullName>
    </recommendedName>
</protein>
<feature type="compositionally biased region" description="Low complexity" evidence="1">
    <location>
        <begin position="838"/>
        <end position="863"/>
    </location>
</feature>
<feature type="region of interest" description="Disordered" evidence="1">
    <location>
        <begin position="895"/>
        <end position="923"/>
    </location>
</feature>
<feature type="compositionally biased region" description="Polar residues" evidence="1">
    <location>
        <begin position="58"/>
        <end position="82"/>
    </location>
</feature>
<feature type="compositionally biased region" description="Low complexity" evidence="1">
    <location>
        <begin position="354"/>
        <end position="367"/>
    </location>
</feature>
<organism evidence="3 4">
    <name type="scientific">Rhizoctonia solani</name>
    <dbReference type="NCBI Taxonomy" id="456999"/>
    <lineage>
        <taxon>Eukaryota</taxon>
        <taxon>Fungi</taxon>
        <taxon>Dikarya</taxon>
        <taxon>Basidiomycota</taxon>
        <taxon>Agaricomycotina</taxon>
        <taxon>Agaricomycetes</taxon>
        <taxon>Cantharellales</taxon>
        <taxon>Ceratobasidiaceae</taxon>
        <taxon>Rhizoctonia</taxon>
    </lineage>
</organism>
<dbReference type="EMBL" id="CAJMWS010000324">
    <property type="protein sequence ID" value="CAE6425206.1"/>
    <property type="molecule type" value="Genomic_DNA"/>
</dbReference>
<feature type="region of interest" description="Disordered" evidence="1">
    <location>
        <begin position="1007"/>
        <end position="1129"/>
    </location>
</feature>
<evidence type="ECO:0000313" key="4">
    <source>
        <dbReference type="Proteomes" id="UP000663846"/>
    </source>
</evidence>
<feature type="region of interest" description="Disordered" evidence="1">
    <location>
        <begin position="322"/>
        <end position="419"/>
    </location>
</feature>
<dbReference type="Proteomes" id="UP000663846">
    <property type="component" value="Unassembled WGS sequence"/>
</dbReference>
<feature type="compositionally biased region" description="Basic residues" evidence="1">
    <location>
        <begin position="1078"/>
        <end position="1089"/>
    </location>
</feature>
<feature type="region of interest" description="Disordered" evidence="1">
    <location>
        <begin position="1176"/>
        <end position="1210"/>
    </location>
</feature>
<feature type="compositionally biased region" description="Low complexity" evidence="1">
    <location>
        <begin position="1382"/>
        <end position="1404"/>
    </location>
</feature>
<evidence type="ECO:0000256" key="1">
    <source>
        <dbReference type="SAM" id="MobiDB-lite"/>
    </source>
</evidence>
<feature type="compositionally biased region" description="Acidic residues" evidence="1">
    <location>
        <begin position="176"/>
        <end position="186"/>
    </location>
</feature>
<feature type="compositionally biased region" description="Polar residues" evidence="1">
    <location>
        <begin position="543"/>
        <end position="556"/>
    </location>
</feature>
<feature type="compositionally biased region" description="Acidic residues" evidence="1">
    <location>
        <begin position="1184"/>
        <end position="1193"/>
    </location>
</feature>
<feature type="compositionally biased region" description="Polar residues" evidence="1">
    <location>
        <begin position="1007"/>
        <end position="1022"/>
    </location>
</feature>
<feature type="compositionally biased region" description="Basic and acidic residues" evidence="1">
    <location>
        <begin position="674"/>
        <end position="687"/>
    </location>
</feature>
<feature type="compositionally biased region" description="Acidic residues" evidence="1">
    <location>
        <begin position="1259"/>
        <end position="1280"/>
    </location>
</feature>
<reference evidence="3" key="1">
    <citation type="submission" date="2021-01" db="EMBL/GenBank/DDBJ databases">
        <authorList>
            <person name="Kaushik A."/>
        </authorList>
    </citation>
    <scope>NUCLEOTIDE SEQUENCE</scope>
    <source>
        <strain evidence="3">AG1-1C</strain>
    </source>
</reference>
<name>A0A8H2XLG5_9AGAM</name>
<feature type="domain" description="DNA replication checkpoint mediator MRC1" evidence="2">
    <location>
        <begin position="1088"/>
        <end position="1228"/>
    </location>
</feature>
<feature type="compositionally biased region" description="Polar residues" evidence="1">
    <location>
        <begin position="372"/>
        <end position="385"/>
    </location>
</feature>
<feature type="compositionally biased region" description="Polar residues" evidence="1">
    <location>
        <begin position="208"/>
        <end position="230"/>
    </location>
</feature>
<accession>A0A8H2XLG5</accession>
<evidence type="ECO:0000259" key="2">
    <source>
        <dbReference type="Pfam" id="PF09444"/>
    </source>
</evidence>
<feature type="compositionally biased region" description="Polar residues" evidence="1">
    <location>
        <begin position="1347"/>
        <end position="1360"/>
    </location>
</feature>
<feature type="compositionally biased region" description="Basic and acidic residues" evidence="1">
    <location>
        <begin position="604"/>
        <end position="632"/>
    </location>
</feature>
<feature type="compositionally biased region" description="Basic and acidic residues" evidence="1">
    <location>
        <begin position="587"/>
        <end position="597"/>
    </location>
</feature>
<feature type="compositionally biased region" description="Acidic residues" evidence="1">
    <location>
        <begin position="633"/>
        <end position="644"/>
    </location>
</feature>
<feature type="region of interest" description="Disordered" evidence="1">
    <location>
        <begin position="1347"/>
        <end position="1415"/>
    </location>
</feature>
<feature type="region of interest" description="Disordered" evidence="1">
    <location>
        <begin position="1241"/>
        <end position="1293"/>
    </location>
</feature>
<feature type="compositionally biased region" description="Basic residues" evidence="1">
    <location>
        <begin position="1198"/>
        <end position="1208"/>
    </location>
</feature>
<comment type="caution">
    <text evidence="3">The sequence shown here is derived from an EMBL/GenBank/DDBJ whole genome shotgun (WGS) entry which is preliminary data.</text>
</comment>